<evidence type="ECO:0000313" key="2">
    <source>
        <dbReference type="RefSeq" id="XP_073764002.1"/>
    </source>
</evidence>
<name>A0AC58G2Q1_DANRE</name>
<proteinExistence type="predicted"/>
<dbReference type="RefSeq" id="XP_073764002.1">
    <property type="nucleotide sequence ID" value="XM_073907901.1"/>
</dbReference>
<evidence type="ECO:0000313" key="1">
    <source>
        <dbReference type="Proteomes" id="UP000000437"/>
    </source>
</evidence>
<dbReference type="Proteomes" id="UP000000437">
    <property type="component" value="Chromosome 1"/>
</dbReference>
<reference evidence="2" key="1">
    <citation type="submission" date="2025-08" db="UniProtKB">
        <authorList>
            <consortium name="RefSeq"/>
        </authorList>
    </citation>
    <scope>IDENTIFICATION</scope>
    <source>
        <strain evidence="2">Tuebingen</strain>
        <tissue evidence="2">Fibroblasts and whole tissue</tissue>
    </source>
</reference>
<organism evidence="1 2">
    <name type="scientific">Danio rerio</name>
    <name type="common">Zebrafish</name>
    <name type="synonym">Brachydanio rerio</name>
    <dbReference type="NCBI Taxonomy" id="7955"/>
    <lineage>
        <taxon>Eukaryota</taxon>
        <taxon>Metazoa</taxon>
        <taxon>Chordata</taxon>
        <taxon>Craniata</taxon>
        <taxon>Vertebrata</taxon>
        <taxon>Euteleostomi</taxon>
        <taxon>Actinopterygii</taxon>
        <taxon>Neopterygii</taxon>
        <taxon>Teleostei</taxon>
        <taxon>Ostariophysi</taxon>
        <taxon>Cypriniformes</taxon>
        <taxon>Danionidae</taxon>
        <taxon>Danioninae</taxon>
        <taxon>Danio</taxon>
    </lineage>
</organism>
<protein>
    <submittedName>
        <fullName evidence="2">Uncharacterized protein</fullName>
    </submittedName>
</protein>
<gene>
    <name evidence="2" type="primary">LOC101882213</name>
</gene>
<keyword evidence="1" id="KW-1185">Reference proteome</keyword>
<accession>A0AC58G2Q1</accession>
<sequence>MKIIWTFTLLMIPGVLSSISVTGYSGVTITCKYDEEYETNEKYFCKGKWSECEDQIRTEMKHHWIRSGRFSLFDDTTAAVFTVTIRNLRKQDSGIYHCGIKRFAFDHGTKVNLKVITEFGNQVNTNVGTVRRHSGESITIDYTYEEKHKSREKSVCKIGEYLCETLISISRPAEKKDSGRFSIHDDRSAGLLRVFIRELNVQDSGEYRIKVRHSEDYSFFSEFELVITDDAPKTTSSSPSSSLSSSSSPSSSSYISTLQTPLSTTVSERSIVTSQFNTITDSSLIIPLVLVLLLLIIAALLLLFLYKKHQTKGGDSTSQTAHGNTEAVSNIGCDYKEIKDTHKQLPRSPSESSSTVYATAQLPTNPSDFCIYSNVQEASGDSQICISSAEDANYSVVNFHKKSDCPDSISLRNHQECCEYAAVNHHLTA</sequence>